<evidence type="ECO:0000256" key="1">
    <source>
        <dbReference type="SAM" id="MobiDB-lite"/>
    </source>
</evidence>
<dbReference type="RefSeq" id="XP_051610445.1">
    <property type="nucleotide sequence ID" value="XM_051755451.1"/>
</dbReference>
<feature type="region of interest" description="Disordered" evidence="1">
    <location>
        <begin position="194"/>
        <end position="227"/>
    </location>
</feature>
<feature type="region of interest" description="Disordered" evidence="1">
    <location>
        <begin position="262"/>
        <end position="316"/>
    </location>
</feature>
<keyword evidence="3" id="KW-1185">Reference proteome</keyword>
<dbReference type="Proteomes" id="UP001204833">
    <property type="component" value="Unassembled WGS sequence"/>
</dbReference>
<gene>
    <name evidence="2" type="ORF">KGF57_000930</name>
</gene>
<feature type="compositionally biased region" description="Polar residues" evidence="1">
    <location>
        <begin position="91"/>
        <end position="103"/>
    </location>
</feature>
<feature type="compositionally biased region" description="Basic residues" evidence="1">
    <location>
        <begin position="271"/>
        <end position="281"/>
    </location>
</feature>
<organism evidence="2 3">
    <name type="scientific">Candida theae</name>
    <dbReference type="NCBI Taxonomy" id="1198502"/>
    <lineage>
        <taxon>Eukaryota</taxon>
        <taxon>Fungi</taxon>
        <taxon>Dikarya</taxon>
        <taxon>Ascomycota</taxon>
        <taxon>Saccharomycotina</taxon>
        <taxon>Pichiomycetes</taxon>
        <taxon>Debaryomycetaceae</taxon>
        <taxon>Candida/Lodderomyces clade</taxon>
        <taxon>Candida</taxon>
    </lineage>
</organism>
<protein>
    <submittedName>
        <fullName evidence="2">Uncharacterized protein</fullName>
    </submittedName>
</protein>
<dbReference type="GeneID" id="76148989"/>
<dbReference type="EMBL" id="JAIHNG010000047">
    <property type="protein sequence ID" value="KAI5964438.1"/>
    <property type="molecule type" value="Genomic_DNA"/>
</dbReference>
<comment type="caution">
    <text evidence="2">The sequence shown here is derived from an EMBL/GenBank/DDBJ whole genome shotgun (WGS) entry which is preliminary data.</text>
</comment>
<accession>A0AAD5BHS9</accession>
<dbReference type="AlphaFoldDB" id="A0AAD5BHS9"/>
<evidence type="ECO:0000313" key="2">
    <source>
        <dbReference type="EMBL" id="KAI5964438.1"/>
    </source>
</evidence>
<proteinExistence type="predicted"/>
<feature type="region of interest" description="Disordered" evidence="1">
    <location>
        <begin position="91"/>
        <end position="115"/>
    </location>
</feature>
<sequence length="414" mass="45902">MMASSSTSGNYNKSFRAKLKSIKKELISTTNTLTRSKSTFFSSSPSPSTPYPCSIASLSSPYSSLQPSPFTSTNTSPRSIVSSTFATSSFVQSTPELNQEQQQSSHSSTSSSSSTIRYRSHSISHSFSKFAQNINNHSSVMFKSGSHFHLPLTTQQRQQGNNNNNNNNNNTAPLAHESIFDTCIPLDYDHFTYTNTTDSTPEDENDDDDGNLDGFNINQSNDNSNANYYNNNSNVISSFFGEAKEEVIIPPLPDIHEFNPIYQQQQQQQQQRHKPQRHQLHHQSSTSSIMTSNSDLHTTTTNNNNNNNNNSNTTLNRHNSAIRCFKQGGTNMTQSASFATTNTNKTYNSTPNTPVSLTHSKTNTIDVCVTNEAYINCSNDGDGAIDANVNEIEDDILAINILNLIRNNEIVWDI</sequence>
<feature type="compositionally biased region" description="Acidic residues" evidence="1">
    <location>
        <begin position="200"/>
        <end position="211"/>
    </location>
</feature>
<name>A0AAD5BHS9_9ASCO</name>
<feature type="compositionally biased region" description="Low complexity" evidence="1">
    <location>
        <begin position="212"/>
        <end position="227"/>
    </location>
</feature>
<evidence type="ECO:0000313" key="3">
    <source>
        <dbReference type="Proteomes" id="UP001204833"/>
    </source>
</evidence>
<reference evidence="2 3" key="1">
    <citation type="journal article" date="2022" name="DNA Res.">
        <title>Genome analysis of five recently described species of the CUG-Ser clade uncovers Candida theae as a new hybrid lineage with pathogenic potential in the Candida parapsilosis species complex.</title>
        <authorList>
            <person name="Mixao V."/>
            <person name="Del Olmo V."/>
            <person name="Hegedusova E."/>
            <person name="Saus E."/>
            <person name="Pryszcz L."/>
            <person name="Cillingova A."/>
            <person name="Nosek J."/>
            <person name="Gabaldon T."/>
        </authorList>
    </citation>
    <scope>NUCLEOTIDE SEQUENCE [LARGE SCALE GENOMIC DNA]</scope>
    <source>
        <strain evidence="2 3">CBS 12239</strain>
    </source>
</reference>
<feature type="compositionally biased region" description="Low complexity" evidence="1">
    <location>
        <begin position="282"/>
        <end position="316"/>
    </location>
</feature>
<feature type="compositionally biased region" description="Low complexity" evidence="1">
    <location>
        <begin position="104"/>
        <end position="115"/>
    </location>
</feature>